<dbReference type="AlphaFoldDB" id="A0A060TGQ2"/>
<organism evidence="2">
    <name type="scientific">Blastobotrys adeninivorans</name>
    <name type="common">Yeast</name>
    <name type="synonym">Arxula adeninivorans</name>
    <dbReference type="NCBI Taxonomy" id="409370"/>
    <lineage>
        <taxon>Eukaryota</taxon>
        <taxon>Fungi</taxon>
        <taxon>Dikarya</taxon>
        <taxon>Ascomycota</taxon>
        <taxon>Saccharomycotina</taxon>
        <taxon>Dipodascomycetes</taxon>
        <taxon>Dipodascales</taxon>
        <taxon>Trichomonascaceae</taxon>
        <taxon>Blastobotrys</taxon>
    </lineage>
</organism>
<dbReference type="InterPro" id="IPR046341">
    <property type="entry name" value="SET_dom_sf"/>
</dbReference>
<dbReference type="PROSITE" id="PS50280">
    <property type="entry name" value="SET"/>
    <property type="match status" value="1"/>
</dbReference>
<name>A0A060TGQ2_BLAAD</name>
<dbReference type="PhylomeDB" id="A0A060TGQ2"/>
<evidence type="ECO:0000259" key="1">
    <source>
        <dbReference type="PROSITE" id="PS50280"/>
    </source>
</evidence>
<dbReference type="EMBL" id="HG937694">
    <property type="protein sequence ID" value="CDP38341.1"/>
    <property type="molecule type" value="Genomic_DNA"/>
</dbReference>
<evidence type="ECO:0000313" key="2">
    <source>
        <dbReference type="EMBL" id="CDP38341.1"/>
    </source>
</evidence>
<sequence length="203" mass="22890">MLAHSIYHRQVSRRRLFRDLLISMTPHGWPDNVNYITRNIYSKGLSADDLATLGVKKGQQTIAQKPCPLVKIKKVVDPNHPAYGQNGLFAAAKLKPNSHIVDYLGYVHTQQESDESSDYDILLDRFRGIGIDAQKFGTEARMVNDYRGIGDKPNVMFENRTMPDGEVRMAIFVGNKPISKGQELLINYGKGFWNARTQADGHT</sequence>
<dbReference type="Gene3D" id="2.170.270.10">
    <property type="entry name" value="SET domain"/>
    <property type="match status" value="1"/>
</dbReference>
<reference evidence="2" key="1">
    <citation type="submission" date="2014-02" db="EMBL/GenBank/DDBJ databases">
        <authorList>
            <person name="Genoscope - CEA"/>
        </authorList>
    </citation>
    <scope>NUCLEOTIDE SEQUENCE</scope>
    <source>
        <strain evidence="2">LS3</strain>
    </source>
</reference>
<feature type="domain" description="SET" evidence="1">
    <location>
        <begin position="68"/>
        <end position="189"/>
    </location>
</feature>
<reference evidence="2" key="2">
    <citation type="submission" date="2014-06" db="EMBL/GenBank/DDBJ databases">
        <title>The complete genome of Blastobotrys (Arxula) adeninivorans LS3 - a yeast of biotechnological interest.</title>
        <authorList>
            <person name="Kunze G."/>
            <person name="Gaillardin C."/>
            <person name="Czernicka M."/>
            <person name="Durrens P."/>
            <person name="Martin T."/>
            <person name="Boer E."/>
            <person name="Gabaldon T."/>
            <person name="Cruz J."/>
            <person name="Talla E."/>
            <person name="Marck C."/>
            <person name="Goffeau A."/>
            <person name="Barbe V."/>
            <person name="Baret P."/>
            <person name="Baronian K."/>
            <person name="Beier S."/>
            <person name="Bleykasten C."/>
            <person name="Bode R."/>
            <person name="Casaregola S."/>
            <person name="Despons L."/>
            <person name="Fairhead C."/>
            <person name="Giersberg M."/>
            <person name="Gierski P."/>
            <person name="Hahnel U."/>
            <person name="Hartmann A."/>
            <person name="Jankowska D."/>
            <person name="Jubin C."/>
            <person name="Jung P."/>
            <person name="Lafontaine I."/>
            <person name="Leh-Louis V."/>
            <person name="Lemaire M."/>
            <person name="Marcet-Houben M."/>
            <person name="Mascher M."/>
            <person name="Morel G."/>
            <person name="Richard G.-F."/>
            <person name="Riechen J."/>
            <person name="Sacerdot C."/>
            <person name="Sarkar A."/>
            <person name="Savel G."/>
            <person name="Schacherer J."/>
            <person name="Sherman D."/>
            <person name="Straub M.-L."/>
            <person name="Stein N."/>
            <person name="Thierry A."/>
            <person name="Trautwein-Schult A."/>
            <person name="Westhof E."/>
            <person name="Worch S."/>
            <person name="Dujon B."/>
            <person name="Souciet J.-L."/>
            <person name="Wincker P."/>
            <person name="Scholz U."/>
            <person name="Neuveglise N."/>
        </authorList>
    </citation>
    <scope>NUCLEOTIDE SEQUENCE</scope>
    <source>
        <strain evidence="2">LS3</strain>
    </source>
</reference>
<dbReference type="InterPro" id="IPR001214">
    <property type="entry name" value="SET_dom"/>
</dbReference>
<dbReference type="SUPFAM" id="SSF82199">
    <property type="entry name" value="SET domain"/>
    <property type="match status" value="1"/>
</dbReference>
<gene>
    <name evidence="2" type="ORF">GNLVRS02_ARAD1D32516g</name>
</gene>
<dbReference type="Pfam" id="PF00856">
    <property type="entry name" value="SET"/>
    <property type="match status" value="1"/>
</dbReference>
<protein>
    <submittedName>
        <fullName evidence="2">ARAD1D32516p</fullName>
    </submittedName>
</protein>
<accession>A0A060TGQ2</accession>
<proteinExistence type="predicted"/>